<proteinExistence type="predicted"/>
<dbReference type="Gene3D" id="3.30.70.1660">
    <property type="match status" value="1"/>
</dbReference>
<dbReference type="InterPro" id="IPR045853">
    <property type="entry name" value="Pep_chain_release_fac_I_sf"/>
</dbReference>
<organism evidence="1">
    <name type="scientific">Pseudictyota dubia</name>
    <dbReference type="NCBI Taxonomy" id="2749911"/>
    <lineage>
        <taxon>Eukaryota</taxon>
        <taxon>Sar</taxon>
        <taxon>Stramenopiles</taxon>
        <taxon>Ochrophyta</taxon>
        <taxon>Bacillariophyta</taxon>
        <taxon>Mediophyceae</taxon>
        <taxon>Biddulphiophycidae</taxon>
        <taxon>Eupodiscales</taxon>
        <taxon>Odontellaceae</taxon>
        <taxon>Pseudictyota</taxon>
    </lineage>
</organism>
<dbReference type="AlphaFoldDB" id="A0A7R9Z8K1"/>
<accession>A0A7R9Z8K1</accession>
<dbReference type="EMBL" id="HBED01019721">
    <property type="protein sequence ID" value="CAD8310563.1"/>
    <property type="molecule type" value="Transcribed_RNA"/>
</dbReference>
<dbReference type="SUPFAM" id="SSF75620">
    <property type="entry name" value="Release factor"/>
    <property type="match status" value="1"/>
</dbReference>
<evidence type="ECO:0000313" key="1">
    <source>
        <dbReference type="EMBL" id="CAD8310563.1"/>
    </source>
</evidence>
<gene>
    <name evidence="1" type="ORF">TDUB1175_LOCUS9869</name>
</gene>
<sequence>MPAVMQGPRCEEKMAICWDWVETACGAQVQSKVLQPYNVVQDHRSRGETSDVQRVLDSDLEDYAWALLRARAKEGAEQEGRIVMQVSLCLSSFMPFGFLLIPFDRNDRLPTERMSPVCFY</sequence>
<protein>
    <submittedName>
        <fullName evidence="1">Uncharacterized protein</fullName>
    </submittedName>
</protein>
<reference evidence="1" key="1">
    <citation type="submission" date="2021-01" db="EMBL/GenBank/DDBJ databases">
        <authorList>
            <person name="Corre E."/>
            <person name="Pelletier E."/>
            <person name="Niang G."/>
            <person name="Scheremetjew M."/>
            <person name="Finn R."/>
            <person name="Kale V."/>
            <person name="Holt S."/>
            <person name="Cochrane G."/>
            <person name="Meng A."/>
            <person name="Brown T."/>
            <person name="Cohen L."/>
        </authorList>
    </citation>
    <scope>NUCLEOTIDE SEQUENCE</scope>
    <source>
        <strain evidence="1">CCMP147</strain>
    </source>
</reference>
<name>A0A7R9Z8K1_9STRA</name>